<dbReference type="EMBL" id="LC490351">
    <property type="protein sequence ID" value="BBL86647.1"/>
    <property type="molecule type" value="Genomic_DNA"/>
</dbReference>
<keyword evidence="9" id="KW-1185">Reference proteome</keyword>
<evidence type="ECO:0000256" key="2">
    <source>
        <dbReference type="ARBA" id="ARBA00022617"/>
    </source>
</evidence>
<dbReference type="AlphaFoldDB" id="A0A1L5YD83"/>
<organism evidence="6">
    <name type="scientific">Paulinella micropora</name>
    <dbReference type="NCBI Taxonomy" id="1928728"/>
    <lineage>
        <taxon>Eukaryota</taxon>
        <taxon>Sar</taxon>
        <taxon>Rhizaria</taxon>
        <taxon>Cercozoa</taxon>
        <taxon>Imbricatea</taxon>
        <taxon>Silicofilosea</taxon>
        <taxon>Euglyphida</taxon>
        <taxon>Paulinellidae</taxon>
        <taxon>Paulinella</taxon>
    </lineage>
</organism>
<dbReference type="GO" id="GO:0006879">
    <property type="term" value="P:intracellular iron ion homeostasis"/>
    <property type="evidence" value="ECO:0007669"/>
    <property type="project" value="UniProtKB-KW"/>
</dbReference>
<dbReference type="InterPro" id="IPR009040">
    <property type="entry name" value="Ferritin-like_diiron"/>
</dbReference>
<dbReference type="PROSITE" id="PS50905">
    <property type="entry name" value="FERRITIN_LIKE"/>
    <property type="match status" value="1"/>
</dbReference>
<dbReference type="Pfam" id="PF00210">
    <property type="entry name" value="Ferritin"/>
    <property type="match status" value="1"/>
</dbReference>
<sequence length="157" mass="17963">MINALHPRILGYLGRALSLELSAVQQYMTQASLVTLWGEQEAAQRFRNETVEEMQHAEKIVQRMLELGVIPAASQLRPVTISSDLIGLLKQNIDLESDLINHYDEAVNFCRSIGDTISIEFFRDLLNDEKHHMDELNQWLHNLKPSYPQTSIQSATF</sequence>
<dbReference type="GO" id="GO:0005829">
    <property type="term" value="C:cytosol"/>
    <property type="evidence" value="ECO:0007669"/>
    <property type="project" value="TreeGrafter"/>
</dbReference>
<dbReference type="PRINTS" id="PR00601">
    <property type="entry name" value="BACFERRITIN"/>
</dbReference>
<evidence type="ECO:0000313" key="6">
    <source>
        <dbReference type="EMBL" id="APP88660.1"/>
    </source>
</evidence>
<keyword evidence="4" id="KW-0408">Iron</keyword>
<proteinExistence type="predicted"/>
<dbReference type="GO" id="GO:0020037">
    <property type="term" value="F:heme binding"/>
    <property type="evidence" value="ECO:0007669"/>
    <property type="project" value="TreeGrafter"/>
</dbReference>
<reference evidence="6" key="1">
    <citation type="journal article" date="2017" name="Protist">
        <title>Diversity of the Photosynthetic Paulinella Species, with the Description of Paulinella micropora sp. nov. and the Chromatophore Genome Sequence for strain KR01.</title>
        <authorList>
            <person name="Lhee D."/>
            <person name="Yang E.C."/>
            <person name="Kim J.I."/>
            <person name="Nakayama T."/>
            <person name="Zuccarello G."/>
            <person name="Andersen R.A."/>
            <person name="Yoon H.S."/>
        </authorList>
    </citation>
    <scope>NUCLEOTIDE SEQUENCE</scope>
    <source>
        <strain evidence="7">FK01</strain>
        <strain evidence="6">KR01</strain>
    </source>
</reference>
<dbReference type="PANTHER" id="PTHR30295">
    <property type="entry name" value="BACTERIOFERRITIN"/>
    <property type="match status" value="1"/>
</dbReference>
<reference evidence="8 9" key="2">
    <citation type="submission" date="2019-06" db="EMBL/GenBank/DDBJ databases">
        <title>A hidden player of endosymbiotic evolution: DNA virus triggered massive gene transfer.</title>
        <authorList>
            <person name="Matsuo M."/>
            <person name="Katahata A."/>
            <person name="Tachikawa M."/>
            <person name="Minakuchi Y."/>
            <person name="Noguchi H."/>
            <person name="Toyoda A."/>
            <person name="Fujiyama A."/>
            <person name="Suzuki Y."/>
            <person name="Satoh S."/>
            <person name="Nakayama T."/>
            <person name="Kamikawa R."/>
            <person name="Nomura M."/>
            <person name="Inagaki Y."/>
            <person name="Ishida K."/>
            <person name="Obokata J."/>
        </authorList>
    </citation>
    <scope>NUCLEOTIDE SEQUENCE [LARGE SCALE GENOMIC DNA]</scope>
    <source>
        <strain evidence="8 9">MYN1</strain>
    </source>
</reference>
<name>A0A1L5YD83_9EUKA</name>
<dbReference type="PANTHER" id="PTHR30295:SF0">
    <property type="entry name" value="BACTERIOFERRITIN"/>
    <property type="match status" value="1"/>
</dbReference>
<keyword evidence="2" id="KW-0349">Heme</keyword>
<dbReference type="EMBL" id="KX897545">
    <property type="protein sequence ID" value="APP88660.1"/>
    <property type="molecule type" value="Genomic_DNA"/>
</dbReference>
<evidence type="ECO:0000256" key="3">
    <source>
        <dbReference type="ARBA" id="ARBA00022723"/>
    </source>
</evidence>
<dbReference type="InterPro" id="IPR012347">
    <property type="entry name" value="Ferritin-like"/>
</dbReference>
<evidence type="ECO:0000313" key="9">
    <source>
        <dbReference type="Proteomes" id="UP000503178"/>
    </source>
</evidence>
<gene>
    <name evidence="6" type="primary">bfr</name>
    <name evidence="8" type="synonym">MYN1_Chr_823</name>
    <name evidence="6" type="ORF">PCKR_900</name>
    <name evidence="7" type="ORF">PFK_900</name>
    <name evidence="8" type="ORF">PMYN1_Chma842</name>
</gene>
<dbReference type="Proteomes" id="UP000503178">
    <property type="component" value="Chromatophore Pltd"/>
</dbReference>
<evidence type="ECO:0000256" key="1">
    <source>
        <dbReference type="ARBA" id="ARBA00022434"/>
    </source>
</evidence>
<evidence type="ECO:0000259" key="5">
    <source>
        <dbReference type="PROSITE" id="PS50905"/>
    </source>
</evidence>
<dbReference type="GO" id="GO:0008199">
    <property type="term" value="F:ferric iron binding"/>
    <property type="evidence" value="ECO:0007669"/>
    <property type="project" value="InterPro"/>
</dbReference>
<dbReference type="PIRSF" id="PIRSF002560">
    <property type="entry name" value="Bacterioferritin"/>
    <property type="match status" value="1"/>
</dbReference>
<keyword evidence="6" id="KW-0934">Plastid</keyword>
<evidence type="ECO:0000313" key="7">
    <source>
        <dbReference type="EMBL" id="AQX45427.1"/>
    </source>
</evidence>
<evidence type="ECO:0000256" key="4">
    <source>
        <dbReference type="ARBA" id="ARBA00023004"/>
    </source>
</evidence>
<dbReference type="CDD" id="cd00907">
    <property type="entry name" value="Bacterioferritin"/>
    <property type="match status" value="1"/>
</dbReference>
<geneLocation type="plastid" evidence="6"/>
<dbReference type="GO" id="GO:0004322">
    <property type="term" value="F:ferroxidase activity"/>
    <property type="evidence" value="ECO:0007669"/>
    <property type="project" value="TreeGrafter"/>
</dbReference>
<dbReference type="GO" id="GO:0006826">
    <property type="term" value="P:iron ion transport"/>
    <property type="evidence" value="ECO:0007669"/>
    <property type="project" value="InterPro"/>
</dbReference>
<dbReference type="SUPFAM" id="SSF47240">
    <property type="entry name" value="Ferritin-like"/>
    <property type="match status" value="1"/>
</dbReference>
<keyword evidence="1" id="KW-0409">Iron storage</keyword>
<feature type="domain" description="Ferritin-like diiron" evidence="5">
    <location>
        <begin position="3"/>
        <end position="147"/>
    </location>
</feature>
<dbReference type="Gene3D" id="1.20.1260.10">
    <property type="match status" value="1"/>
</dbReference>
<accession>A0A1L5YD83</accession>
<dbReference type="InterPro" id="IPR009078">
    <property type="entry name" value="Ferritin-like_SF"/>
</dbReference>
<dbReference type="EMBL" id="KY124271">
    <property type="protein sequence ID" value="AQX45427.1"/>
    <property type="molecule type" value="Genomic_DNA"/>
</dbReference>
<dbReference type="InterPro" id="IPR002024">
    <property type="entry name" value="Bacterioferritin"/>
</dbReference>
<dbReference type="InterPro" id="IPR008331">
    <property type="entry name" value="Ferritin_DPS_dom"/>
</dbReference>
<keyword evidence="3" id="KW-0479">Metal-binding</keyword>
<evidence type="ECO:0000313" key="8">
    <source>
        <dbReference type="EMBL" id="BBL86647.1"/>
    </source>
</evidence>
<protein>
    <submittedName>
        <fullName evidence="6">Bacterioferritin</fullName>
    </submittedName>
</protein>